<accession>A0A1D1ZR34</accession>
<dbReference type="GO" id="GO:0070300">
    <property type="term" value="F:phosphatidic acid binding"/>
    <property type="evidence" value="ECO:0007669"/>
    <property type="project" value="InterPro"/>
</dbReference>
<dbReference type="GO" id="GO:0034196">
    <property type="term" value="P:acylglycerol transport"/>
    <property type="evidence" value="ECO:0007669"/>
    <property type="project" value="InterPro"/>
</dbReference>
<evidence type="ECO:0000256" key="1">
    <source>
        <dbReference type="SAM" id="MobiDB-lite"/>
    </source>
</evidence>
<dbReference type="EMBL" id="GDKF01009345">
    <property type="protein sequence ID" value="JAT69277.1"/>
    <property type="molecule type" value="Transcribed_RNA"/>
</dbReference>
<sequence>MDQSTARIGLTDAIRTSLCAIAGVHALASIPELFFGSERGRDRHRSAPGMPLVPEKLRARQEVRAALGSQFWGQEAASPRSIDGKTVLDPCEPVPLGLMAPSGLSRTQQLLAAQALGILALPSYLGDRGGLILDRVLARIGGRTWWATLGSRMHAQRAFRQGAALDGPAMLRPLKDPQNYAACLRLHSQIARFLTLSVLMEARDLRPMQRRLDAALQGAAPPAPSPGDEGAAARGTLRMALPGHELTASLASGQEVVDATGVACVVPLTASLDLSSALDRGDGMQYRIGLHQALAPADSDGSGPLRSTQHVQGAVAVEGEAYLWRAGLRGGRKERAGAASDAGGAIGPEASTSTGMECSSRAEDVVQVLEVDPPRPVSESAHSSASGQAGDFAGEVAKGLDVAQPALNSVAEPAAPMLAVNAGGPQSPGAPVPLEAFIISKQGLEPEATTAPSNSSPAPRPSPLDALNAQVLSALGTLRRAQSALADLRAGGAEAWDLDALGRGTGAGRRAGEAPHSLLTPGPHLKLNGAIGCLGRVPLPGSTGLPLSRSRGQQVGEAAAAPAAGQPGWRASSASLASARGGDAWEPYLRNTSLRVFLSAGISGQLGRFRRRWLDFTAAALRVDVGLTSQHVLGALPAAPDAHTAVGGGWAGTAGGASTGLGPGANPDRHPAFALEGRGTWHALSAGLAQQVWGPLRARCDLRFALDPTYVPADEGERSTVHGLVATALSVRASRLETVVGADCVLPGSGGAARLVVWYSPQRREGMAEVHLF</sequence>
<dbReference type="PANTHER" id="PTHR34954:SF3">
    <property type="entry name" value="EXPRESSED PROTEIN"/>
    <property type="match status" value="1"/>
</dbReference>
<name>A0A1D1ZR34_AUXPR</name>
<reference evidence="2" key="1">
    <citation type="submission" date="2015-08" db="EMBL/GenBank/DDBJ databases">
        <authorList>
            <person name="Babu N.S."/>
            <person name="Beckwith C.J."/>
            <person name="Beseler K.G."/>
            <person name="Brison A."/>
            <person name="Carone J.V."/>
            <person name="Caskin T.P."/>
            <person name="Diamond M."/>
            <person name="Durham M.E."/>
            <person name="Foxe J.M."/>
            <person name="Go M."/>
            <person name="Henderson B.A."/>
            <person name="Jones I.B."/>
            <person name="McGettigan J.A."/>
            <person name="Micheletti S.J."/>
            <person name="Nasrallah M.E."/>
            <person name="Ortiz D."/>
            <person name="Piller C.R."/>
            <person name="Privatt S.R."/>
            <person name="Schneider S.L."/>
            <person name="Sharp S."/>
            <person name="Smith T.C."/>
            <person name="Stanton J.D."/>
            <person name="Ullery H.E."/>
            <person name="Wilson R.J."/>
            <person name="Serrano M.G."/>
            <person name="Buck G."/>
            <person name="Lee V."/>
            <person name="Wang Y."/>
            <person name="Carvalho R."/>
            <person name="Voegtly L."/>
            <person name="Shi R."/>
            <person name="Duckworth R."/>
            <person name="Johnson A."/>
            <person name="Loviza R."/>
            <person name="Walstead R."/>
            <person name="Shah Z."/>
            <person name="Kiflezghi M."/>
            <person name="Wade K."/>
            <person name="Ball S.L."/>
            <person name="Bradley K.W."/>
            <person name="Asai D.J."/>
            <person name="Bowman C.A."/>
            <person name="Russell D.A."/>
            <person name="Pope W.H."/>
            <person name="Jacobs-Sera D."/>
            <person name="Hendrix R.W."/>
            <person name="Hatfull G.F."/>
        </authorList>
    </citation>
    <scope>NUCLEOTIDE SEQUENCE</scope>
</reference>
<protein>
    <submittedName>
        <fullName evidence="2">Uncharacterized protein</fullName>
    </submittedName>
</protein>
<organism evidence="2">
    <name type="scientific">Auxenochlorella protothecoides</name>
    <name type="common">Green microalga</name>
    <name type="synonym">Chlorella protothecoides</name>
    <dbReference type="NCBI Taxonomy" id="3075"/>
    <lineage>
        <taxon>Eukaryota</taxon>
        <taxon>Viridiplantae</taxon>
        <taxon>Chlorophyta</taxon>
        <taxon>core chlorophytes</taxon>
        <taxon>Trebouxiophyceae</taxon>
        <taxon>Chlorellales</taxon>
        <taxon>Chlorellaceae</taxon>
        <taxon>Auxenochlorella</taxon>
    </lineage>
</organism>
<feature type="region of interest" description="Disordered" evidence="1">
    <location>
        <begin position="335"/>
        <end position="362"/>
    </location>
</feature>
<dbReference type="GO" id="GO:1990052">
    <property type="term" value="P:ER to chloroplast lipid transport"/>
    <property type="evidence" value="ECO:0007669"/>
    <property type="project" value="InterPro"/>
</dbReference>
<evidence type="ECO:0000313" key="2">
    <source>
        <dbReference type="EMBL" id="JAT69277.1"/>
    </source>
</evidence>
<dbReference type="InterPro" id="IPR044160">
    <property type="entry name" value="TGD4-like"/>
</dbReference>
<dbReference type="PANTHER" id="PTHR34954">
    <property type="entry name" value="EXPRESSED PROTEIN"/>
    <property type="match status" value="1"/>
</dbReference>
<gene>
    <name evidence="2" type="ORF">g.51795</name>
</gene>
<proteinExistence type="predicted"/>
<dbReference type="AlphaFoldDB" id="A0A1D1ZR34"/>